<name>A0A8H7A5V7_PLEOS</name>
<dbReference type="AlphaFoldDB" id="A0A8H7A5V7"/>
<dbReference type="RefSeq" id="XP_036636395.1">
    <property type="nucleotide sequence ID" value="XM_036770550.1"/>
</dbReference>
<dbReference type="EMBL" id="JACETU010000001">
    <property type="protein sequence ID" value="KAF7440551.1"/>
    <property type="molecule type" value="Genomic_DNA"/>
</dbReference>
<feature type="compositionally biased region" description="Basic and acidic residues" evidence="1">
    <location>
        <begin position="310"/>
        <end position="319"/>
    </location>
</feature>
<dbReference type="Proteomes" id="UP000623687">
    <property type="component" value="Unassembled WGS sequence"/>
</dbReference>
<keyword evidence="3" id="KW-1185">Reference proteome</keyword>
<evidence type="ECO:0000313" key="3">
    <source>
        <dbReference type="Proteomes" id="UP000623687"/>
    </source>
</evidence>
<sequence>MLSNNSPPQYSDFKSLEVDPSSPKRSRGPGEFVSSFPPPPEMVSAPVCEPSPSSIAGFQPRPFPPPSLTGVPVEYIYEQLRNLAPAYWDTPDTADCTIIVPIPDLRSKPVTRFPLDSSMHINGHGLGRRVSEPILHSVPRITIKLHIDYLSAHSALLRGLFSGASPLDLINTSFDPTGTNTPADRSPRLLPCSPSHPILFLPLPDPSSFHLLAHWMYFGSTEYIAEALSEGTVQWEGIARNVEYLGLSTDIKIFLGKWYGNWLHTGRSRFDYEEAYAADDDSDTAYDSDEEDFDGDCSTSSDMEFDEPEEKVPERGRTRELRRLSSITSQIDSL</sequence>
<evidence type="ECO:0008006" key="4">
    <source>
        <dbReference type="Google" id="ProtNLM"/>
    </source>
</evidence>
<accession>A0A8H7A5V7</accession>
<dbReference type="GeneID" id="59370738"/>
<dbReference type="OrthoDB" id="3366352at2759"/>
<reference evidence="2" key="1">
    <citation type="submission" date="2019-07" db="EMBL/GenBank/DDBJ databases">
        <authorList>
            <person name="Palmer J.M."/>
        </authorList>
    </citation>
    <scope>NUCLEOTIDE SEQUENCE</scope>
    <source>
        <strain evidence="2">PC9</strain>
    </source>
</reference>
<proteinExistence type="predicted"/>
<feature type="region of interest" description="Disordered" evidence="1">
    <location>
        <begin position="1"/>
        <end position="48"/>
    </location>
</feature>
<evidence type="ECO:0000256" key="1">
    <source>
        <dbReference type="SAM" id="MobiDB-lite"/>
    </source>
</evidence>
<evidence type="ECO:0000313" key="2">
    <source>
        <dbReference type="EMBL" id="KAF7440551.1"/>
    </source>
</evidence>
<comment type="caution">
    <text evidence="2">The sequence shown here is derived from an EMBL/GenBank/DDBJ whole genome shotgun (WGS) entry which is preliminary data.</text>
</comment>
<gene>
    <name evidence="2" type="ORF">PC9H_000897</name>
</gene>
<feature type="compositionally biased region" description="Acidic residues" evidence="1">
    <location>
        <begin position="281"/>
        <end position="295"/>
    </location>
</feature>
<dbReference type="VEuPathDB" id="FungiDB:PC9H_000897"/>
<feature type="region of interest" description="Disordered" evidence="1">
    <location>
        <begin position="281"/>
        <end position="319"/>
    </location>
</feature>
<organism evidence="2 3">
    <name type="scientific">Pleurotus ostreatus</name>
    <name type="common">Oyster mushroom</name>
    <name type="synonym">White-rot fungus</name>
    <dbReference type="NCBI Taxonomy" id="5322"/>
    <lineage>
        <taxon>Eukaryota</taxon>
        <taxon>Fungi</taxon>
        <taxon>Dikarya</taxon>
        <taxon>Basidiomycota</taxon>
        <taxon>Agaricomycotina</taxon>
        <taxon>Agaricomycetes</taxon>
        <taxon>Agaricomycetidae</taxon>
        <taxon>Agaricales</taxon>
        <taxon>Pleurotineae</taxon>
        <taxon>Pleurotaceae</taxon>
        <taxon>Pleurotus</taxon>
    </lineage>
</organism>
<protein>
    <recommendedName>
        <fullName evidence="4">BTB domain-containing protein</fullName>
    </recommendedName>
</protein>